<evidence type="ECO:0000313" key="6">
    <source>
        <dbReference type="EMBL" id="GBF89644.1"/>
    </source>
</evidence>
<dbReference type="Gene3D" id="3.40.30.10">
    <property type="entry name" value="Glutaredoxin"/>
    <property type="match status" value="1"/>
</dbReference>
<dbReference type="InParanoid" id="A0A2V0NPV5"/>
<dbReference type="Proteomes" id="UP000247498">
    <property type="component" value="Unassembled WGS sequence"/>
</dbReference>
<feature type="domain" description="Thioredoxin" evidence="5">
    <location>
        <begin position="16"/>
        <end position="143"/>
    </location>
</feature>
<dbReference type="GO" id="GO:0005737">
    <property type="term" value="C:cytoplasm"/>
    <property type="evidence" value="ECO:0007669"/>
    <property type="project" value="TreeGrafter"/>
</dbReference>
<dbReference type="EMBL" id="BDRX01000011">
    <property type="protein sequence ID" value="GBF89644.1"/>
    <property type="molecule type" value="Genomic_DNA"/>
</dbReference>
<dbReference type="Pfam" id="PF00085">
    <property type="entry name" value="Thioredoxin"/>
    <property type="match status" value="1"/>
</dbReference>
<gene>
    <name evidence="6" type="ORF">Rsub_02362</name>
</gene>
<comment type="caution">
    <text evidence="6">The sequence shown here is derived from an EMBL/GenBank/DDBJ whole genome shotgun (WGS) entry which is preliminary data.</text>
</comment>
<dbReference type="PROSITE" id="PS00194">
    <property type="entry name" value="THIOREDOXIN_1"/>
    <property type="match status" value="1"/>
</dbReference>
<evidence type="ECO:0000256" key="2">
    <source>
        <dbReference type="ARBA" id="ARBA00022982"/>
    </source>
</evidence>
<dbReference type="FunFam" id="3.40.30.10:FF:000001">
    <property type="entry name" value="Thioredoxin"/>
    <property type="match status" value="1"/>
</dbReference>
<proteinExistence type="predicted"/>
<evidence type="ECO:0000256" key="4">
    <source>
        <dbReference type="ARBA" id="ARBA00023284"/>
    </source>
</evidence>
<protein>
    <recommendedName>
        <fullName evidence="5">Thioredoxin domain-containing protein</fullName>
    </recommendedName>
</protein>
<name>A0A2V0NPV5_9CHLO</name>
<accession>A0A2V0NPV5</accession>
<dbReference type="InterPro" id="IPR017937">
    <property type="entry name" value="Thioredoxin_CS"/>
</dbReference>
<dbReference type="NCBIfam" id="TIGR01068">
    <property type="entry name" value="thioredoxin"/>
    <property type="match status" value="1"/>
</dbReference>
<evidence type="ECO:0000256" key="1">
    <source>
        <dbReference type="ARBA" id="ARBA00022448"/>
    </source>
</evidence>
<dbReference type="AlphaFoldDB" id="A0A2V0NPV5"/>
<dbReference type="PRINTS" id="PR00421">
    <property type="entry name" value="THIOREDOXIN"/>
</dbReference>
<evidence type="ECO:0000256" key="3">
    <source>
        <dbReference type="ARBA" id="ARBA00023157"/>
    </source>
</evidence>
<evidence type="ECO:0000259" key="5">
    <source>
        <dbReference type="PROSITE" id="PS51352"/>
    </source>
</evidence>
<dbReference type="PROSITE" id="PS51352">
    <property type="entry name" value="THIOREDOXIN_2"/>
    <property type="match status" value="1"/>
</dbReference>
<dbReference type="SUPFAM" id="SSF52833">
    <property type="entry name" value="Thioredoxin-like"/>
    <property type="match status" value="1"/>
</dbReference>
<dbReference type="InterPro" id="IPR013766">
    <property type="entry name" value="Thioredoxin_domain"/>
</dbReference>
<keyword evidence="7" id="KW-1185">Reference proteome</keyword>
<keyword evidence="2" id="KW-0249">Electron transport</keyword>
<keyword evidence="4" id="KW-0676">Redox-active center</keyword>
<dbReference type="CDD" id="cd02947">
    <property type="entry name" value="TRX_family"/>
    <property type="match status" value="1"/>
</dbReference>
<organism evidence="6 7">
    <name type="scientific">Raphidocelis subcapitata</name>
    <dbReference type="NCBI Taxonomy" id="307507"/>
    <lineage>
        <taxon>Eukaryota</taxon>
        <taxon>Viridiplantae</taxon>
        <taxon>Chlorophyta</taxon>
        <taxon>core chlorophytes</taxon>
        <taxon>Chlorophyceae</taxon>
        <taxon>CS clade</taxon>
        <taxon>Sphaeropleales</taxon>
        <taxon>Selenastraceae</taxon>
        <taxon>Raphidocelis</taxon>
    </lineage>
</organism>
<dbReference type="PANTHER" id="PTHR45663">
    <property type="entry name" value="GEO12009P1"/>
    <property type="match status" value="1"/>
</dbReference>
<evidence type="ECO:0000313" key="7">
    <source>
        <dbReference type="Proteomes" id="UP000247498"/>
    </source>
</evidence>
<dbReference type="InterPro" id="IPR005746">
    <property type="entry name" value="Thioredoxin"/>
</dbReference>
<keyword evidence="3" id="KW-1015">Disulfide bond</keyword>
<keyword evidence="1" id="KW-0813">Transport</keyword>
<reference evidence="6 7" key="1">
    <citation type="journal article" date="2018" name="Sci. Rep.">
        <title>Raphidocelis subcapitata (=Pseudokirchneriella subcapitata) provides an insight into genome evolution and environmental adaptations in the Sphaeropleales.</title>
        <authorList>
            <person name="Suzuki S."/>
            <person name="Yamaguchi H."/>
            <person name="Nakajima N."/>
            <person name="Kawachi M."/>
        </authorList>
    </citation>
    <scope>NUCLEOTIDE SEQUENCE [LARGE SCALE GENOMIC DNA]</scope>
    <source>
        <strain evidence="6 7">NIES-35</strain>
    </source>
</reference>
<sequence>MALAVGSRTAMARPARLAGAPRPALRSRVVRVRAEVSTSAVALDVNDDSFDELVLKSKTPVLVDFWAPWCGPCRMIAPLVDEIAAEYAGKVTCINTDESPRTASEYGVRSIPTVMVFKNGSKQETIIGAVPKTTLVQSVEKYM</sequence>
<dbReference type="FunCoup" id="A0A2V0NPV5">
    <property type="interactions" value="803"/>
</dbReference>
<dbReference type="InterPro" id="IPR036249">
    <property type="entry name" value="Thioredoxin-like_sf"/>
</dbReference>
<dbReference type="STRING" id="307507.A0A2V0NPV5"/>
<dbReference type="PANTHER" id="PTHR45663:SF11">
    <property type="entry name" value="GEO12009P1"/>
    <property type="match status" value="1"/>
</dbReference>
<dbReference type="OrthoDB" id="2121326at2759"/>
<dbReference type="GO" id="GO:0015035">
    <property type="term" value="F:protein-disulfide reductase activity"/>
    <property type="evidence" value="ECO:0007669"/>
    <property type="project" value="InterPro"/>
</dbReference>